<dbReference type="InterPro" id="IPR041664">
    <property type="entry name" value="AAA_16"/>
</dbReference>
<dbReference type="RefSeq" id="WP_048551956.1">
    <property type="nucleotide sequence ID" value="NZ_HF570958.1"/>
</dbReference>
<dbReference type="Proteomes" id="UP000035721">
    <property type="component" value="Unassembled WGS sequence"/>
</dbReference>
<dbReference type="CDD" id="cd06170">
    <property type="entry name" value="LuxR_C_like"/>
    <property type="match status" value="1"/>
</dbReference>
<evidence type="ECO:0000313" key="7">
    <source>
        <dbReference type="Proteomes" id="UP000035721"/>
    </source>
</evidence>
<keyword evidence="2" id="KW-0238">DNA-binding</keyword>
<comment type="caution">
    <text evidence="6">The sequence shown here is derived from an EMBL/GenBank/DDBJ whole genome shotgun (WGS) entry which is preliminary data.</text>
</comment>
<dbReference type="GO" id="GO:0006355">
    <property type="term" value="P:regulation of DNA-templated transcription"/>
    <property type="evidence" value="ECO:0007669"/>
    <property type="project" value="InterPro"/>
</dbReference>
<dbReference type="PANTHER" id="PTHR44688:SF16">
    <property type="entry name" value="DNA-BINDING TRANSCRIPTIONAL ACTIVATOR DEVR_DOSR"/>
    <property type="match status" value="1"/>
</dbReference>
<dbReference type="Gene3D" id="1.10.10.10">
    <property type="entry name" value="Winged helix-like DNA-binding domain superfamily/Winged helix DNA-binding domain"/>
    <property type="match status" value="1"/>
</dbReference>
<feature type="region of interest" description="Disordered" evidence="4">
    <location>
        <begin position="1"/>
        <end position="26"/>
    </location>
</feature>
<sequence length="859" mass="92324">MPSTSVSTASSAAWTRHRPAAAATGHLPRPRLTTLLDDTVARHRVCVVAAPGGYGKTSAVGDWARTHAGRVAWLSLSPFDSEPRRLATGIVAALQSVARTVDGEDAVDLLALDPDGRAPAETFHAMGQALDLLEEPLVLVVDDAHRAAGSLAEGLLGALVDSGPEQLRLVLVGRPSLEVALSRQLLAHPDARIGAPSLAFDSREVIALQAVTRGALPPRTVLDETGGWPIAVRLVLMGGHRPTGEHGDDLLHHYVRDHILDALPGDLRRFVLLTASCGDVSADLAAAVSGRPDAGALLDECIRLGLFVERFDTGRRTAYRWHPVFARQCRAILRAQDPVRLDEVHRLAALHLQDDDPLGAIAHWIDAGAFEHAVSTALARWLGIVVGPDASALDRLCASLPPPYADDPRILLIRACAQDVIGEHQVATMLFAQAEARAAAGDTPPTGYDLLLALSHLFLLDDRADIAEASATVLGQASRLPSSFGRDRAATFYLLGWAQMRLRRDPRLLIELLGVALREAEAAGDVDLVVRTRNHLALSSAWAGRLAEARRQLLVLADEAPDGSTPWTYYAGGSAALAAGFVAYWSDDLAEAELQFFRTIRGGSGPESLGGIARFLLCLTAAASGEASAMRRAAVELEAIPRSESYGWSWPAFRQTAVAALEEARGHRDRAVAIARRAAPASTTLPFVCVVLAGILQRAGDLPAASRTLREGLRHQADISYLRVAALSTAALAHRDDGDARRCHELCEEALDLAVAEGVRRSFRTQDPALRRLLTEHVAWGTRHEEFVAGCFVPRGPRSVLDTLSERERAVLEQLRTTRTALEIAGVLGVSINTVKSHQRAIYRKLGVASRREAIRLLS</sequence>
<dbReference type="InterPro" id="IPR016032">
    <property type="entry name" value="Sig_transdc_resp-reg_C-effctor"/>
</dbReference>
<evidence type="ECO:0000259" key="5">
    <source>
        <dbReference type="PROSITE" id="PS50043"/>
    </source>
</evidence>
<dbReference type="STRING" id="1194083.BN12_670014"/>
<dbReference type="EMBL" id="CAJB01000400">
    <property type="protein sequence ID" value="CCH79962.1"/>
    <property type="molecule type" value="Genomic_DNA"/>
</dbReference>
<proteinExistence type="predicted"/>
<accession>A0A077M4D5</accession>
<keyword evidence="3" id="KW-0804">Transcription</keyword>
<dbReference type="PANTHER" id="PTHR44688">
    <property type="entry name" value="DNA-BINDING TRANSCRIPTIONAL ACTIVATOR DEVR_DOSR"/>
    <property type="match status" value="1"/>
</dbReference>
<dbReference type="Pfam" id="PF25873">
    <property type="entry name" value="WHD_MalT"/>
    <property type="match status" value="1"/>
</dbReference>
<dbReference type="OrthoDB" id="134985at2"/>
<keyword evidence="7" id="KW-1185">Reference proteome</keyword>
<dbReference type="InterPro" id="IPR000792">
    <property type="entry name" value="Tscrpt_reg_LuxR_C"/>
</dbReference>
<dbReference type="GO" id="GO:0003677">
    <property type="term" value="F:DNA binding"/>
    <property type="evidence" value="ECO:0007669"/>
    <property type="project" value="UniProtKB-KW"/>
</dbReference>
<dbReference type="Pfam" id="PF00196">
    <property type="entry name" value="GerE"/>
    <property type="match status" value="1"/>
</dbReference>
<dbReference type="PROSITE" id="PS50043">
    <property type="entry name" value="HTH_LUXR_2"/>
    <property type="match status" value="1"/>
</dbReference>
<dbReference type="Gene3D" id="3.40.50.300">
    <property type="entry name" value="P-loop containing nucleotide triphosphate hydrolases"/>
    <property type="match status" value="1"/>
</dbReference>
<dbReference type="InterPro" id="IPR036388">
    <property type="entry name" value="WH-like_DNA-bd_sf"/>
</dbReference>
<evidence type="ECO:0000256" key="2">
    <source>
        <dbReference type="ARBA" id="ARBA00023125"/>
    </source>
</evidence>
<name>A0A077M4D5_9MICO</name>
<organism evidence="6 7">
    <name type="scientific">Nostocoides japonicum T1-X7</name>
    <dbReference type="NCBI Taxonomy" id="1194083"/>
    <lineage>
        <taxon>Bacteria</taxon>
        <taxon>Bacillati</taxon>
        <taxon>Actinomycetota</taxon>
        <taxon>Actinomycetes</taxon>
        <taxon>Micrococcales</taxon>
        <taxon>Intrasporangiaceae</taxon>
        <taxon>Nostocoides</taxon>
    </lineage>
</organism>
<reference evidence="6 7" key="1">
    <citation type="journal article" date="2013" name="ISME J.">
        <title>A metabolic model for members of the genus Tetrasphaera involved in enhanced biological phosphorus removal.</title>
        <authorList>
            <person name="Kristiansen R."/>
            <person name="Nguyen H.T.T."/>
            <person name="Saunders A.M."/>
            <person name="Nielsen J.L."/>
            <person name="Wimmer R."/>
            <person name="Le V.Q."/>
            <person name="McIlroy S.J."/>
            <person name="Petrovski S."/>
            <person name="Seviour R.J."/>
            <person name="Calteau A."/>
            <person name="Nielsen K.L."/>
            <person name="Nielsen P.H."/>
        </authorList>
    </citation>
    <scope>NUCLEOTIDE SEQUENCE [LARGE SCALE GENOMIC DNA]</scope>
    <source>
        <strain evidence="6 7">T1-X7</strain>
    </source>
</reference>
<dbReference type="InterPro" id="IPR011990">
    <property type="entry name" value="TPR-like_helical_dom_sf"/>
</dbReference>
<protein>
    <submittedName>
        <fullName evidence="6">Putative ATP-dependent transcriptional regulator,MalT-like, LuxR family</fullName>
    </submittedName>
</protein>
<dbReference type="InterPro" id="IPR027417">
    <property type="entry name" value="P-loop_NTPase"/>
</dbReference>
<dbReference type="SMART" id="SM00421">
    <property type="entry name" value="HTH_LUXR"/>
    <property type="match status" value="1"/>
</dbReference>
<dbReference type="AlphaFoldDB" id="A0A077M4D5"/>
<dbReference type="InterPro" id="IPR059106">
    <property type="entry name" value="WHD_MalT"/>
</dbReference>
<keyword evidence="1" id="KW-0805">Transcription regulation</keyword>
<dbReference type="Pfam" id="PF13191">
    <property type="entry name" value="AAA_16"/>
    <property type="match status" value="1"/>
</dbReference>
<dbReference type="Gene3D" id="1.25.40.10">
    <property type="entry name" value="Tetratricopeptide repeat domain"/>
    <property type="match status" value="1"/>
</dbReference>
<dbReference type="SUPFAM" id="SSF46894">
    <property type="entry name" value="C-terminal effector domain of the bipartite response regulators"/>
    <property type="match status" value="1"/>
</dbReference>
<evidence type="ECO:0000256" key="4">
    <source>
        <dbReference type="SAM" id="MobiDB-lite"/>
    </source>
</evidence>
<gene>
    <name evidence="6" type="ORF">BN12_670014</name>
</gene>
<feature type="compositionally biased region" description="Low complexity" evidence="4">
    <location>
        <begin position="1"/>
        <end position="24"/>
    </location>
</feature>
<evidence type="ECO:0000256" key="3">
    <source>
        <dbReference type="ARBA" id="ARBA00023163"/>
    </source>
</evidence>
<evidence type="ECO:0000313" key="6">
    <source>
        <dbReference type="EMBL" id="CCH79962.1"/>
    </source>
</evidence>
<evidence type="ECO:0000256" key="1">
    <source>
        <dbReference type="ARBA" id="ARBA00023015"/>
    </source>
</evidence>
<feature type="domain" description="HTH luxR-type" evidence="5">
    <location>
        <begin position="797"/>
        <end position="859"/>
    </location>
</feature>